<accession>A0ABX2ZNW3</accession>
<evidence type="ECO:0008006" key="3">
    <source>
        <dbReference type="Google" id="ProtNLM"/>
    </source>
</evidence>
<dbReference type="PIRSF" id="PIRSF012608">
    <property type="entry name" value="UCP012608"/>
    <property type="match status" value="1"/>
</dbReference>
<dbReference type="RefSeq" id="WP_069034743.1">
    <property type="nucleotide sequence ID" value="NZ_MDKC01000033.1"/>
</dbReference>
<dbReference type="Pfam" id="PF10094">
    <property type="entry name" value="DUF2332"/>
    <property type="match status" value="1"/>
</dbReference>
<evidence type="ECO:0000313" key="2">
    <source>
        <dbReference type="Proteomes" id="UP000094580"/>
    </source>
</evidence>
<proteinExistence type="predicted"/>
<sequence length="342" mass="40134">MNIQLKQRFKQFAKNECENSSRLYEYLSLKIAEDEEIHDLCAFAQCGQPIPNLLLGAIHYLLMNGNHHRLKEFYPSLVETPKKLEDSYPYFQDFCRKFRNEIIQLIQTKIVQTNEVRRCAYLYPCFSYIYQKVNKPISLIEIGTSAGLQLLWDQYKYSYSSSETIYGNKKSNVLINSEVKDNGPTILALLGKAPPVVDRYGIDLHVNDLSNEEDYLWLKALIWPEHFERRELFEKAVSCLKENEINLIEANGIKILPEVVNQLSKDTILCIFHTHVANQIPVEGKQSLLKTIEDISKNRDVFHLYNNIWDRMLHLDYYINGIKYEEIIGETEGHGKWFEWRI</sequence>
<gene>
    <name evidence="1" type="ORF">BED47_10590</name>
</gene>
<protein>
    <recommendedName>
        <fullName evidence="3">DUF2332 domain-containing protein</fullName>
    </recommendedName>
</protein>
<dbReference type="Proteomes" id="UP000094580">
    <property type="component" value="Unassembled WGS sequence"/>
</dbReference>
<dbReference type="InterPro" id="IPR011200">
    <property type="entry name" value="UCP012608"/>
</dbReference>
<comment type="caution">
    <text evidence="1">The sequence shown here is derived from an EMBL/GenBank/DDBJ whole genome shotgun (WGS) entry which is preliminary data.</text>
</comment>
<evidence type="ECO:0000313" key="1">
    <source>
        <dbReference type="EMBL" id="ODG90881.1"/>
    </source>
</evidence>
<reference evidence="1 2" key="1">
    <citation type="submission" date="2016-07" db="EMBL/GenBank/DDBJ databases">
        <authorList>
            <person name="Townsley L."/>
            <person name="Shank E.A."/>
        </authorList>
    </citation>
    <scope>NUCLEOTIDE SEQUENCE [LARGE SCALE GENOMIC DNA]</scope>
    <source>
        <strain evidence="1 2">CH01</strain>
    </source>
</reference>
<organism evidence="1 2">
    <name type="scientific">Gottfriedia luciferensis</name>
    <dbReference type="NCBI Taxonomy" id="178774"/>
    <lineage>
        <taxon>Bacteria</taxon>
        <taxon>Bacillati</taxon>
        <taxon>Bacillota</taxon>
        <taxon>Bacilli</taxon>
        <taxon>Bacillales</taxon>
        <taxon>Bacillaceae</taxon>
        <taxon>Gottfriedia</taxon>
    </lineage>
</organism>
<dbReference type="EMBL" id="MDKC01000033">
    <property type="protein sequence ID" value="ODG90881.1"/>
    <property type="molecule type" value="Genomic_DNA"/>
</dbReference>
<keyword evidence="2" id="KW-1185">Reference proteome</keyword>
<name>A0ABX2ZNW3_9BACI</name>